<reference evidence="1 2" key="2">
    <citation type="submission" date="2016-08" db="EMBL/GenBank/DDBJ databases">
        <title>Pervasive Adenine N6-methylation of Active Genes in Fungi.</title>
        <authorList>
            <consortium name="DOE Joint Genome Institute"/>
            <person name="Mondo S.J."/>
            <person name="Dannebaum R.O."/>
            <person name="Kuo R.C."/>
            <person name="Labutti K."/>
            <person name="Haridas S."/>
            <person name="Kuo A."/>
            <person name="Salamov A."/>
            <person name="Ahrendt S.R."/>
            <person name="Lipzen A."/>
            <person name="Sullivan W."/>
            <person name="Andreopoulos W.B."/>
            <person name="Clum A."/>
            <person name="Lindquist E."/>
            <person name="Daum C."/>
            <person name="Ramamoorthy G.K."/>
            <person name="Gryganskyi A."/>
            <person name="Culley D."/>
            <person name="Magnuson J.K."/>
            <person name="James T.Y."/>
            <person name="O'Malley M.A."/>
            <person name="Stajich J.E."/>
            <person name="Spatafora J.W."/>
            <person name="Visel A."/>
            <person name="Grigoriev I.V."/>
        </authorList>
    </citation>
    <scope>NUCLEOTIDE SEQUENCE [LARGE SCALE GENOMIC DNA]</scope>
    <source>
        <strain evidence="1 2">S4</strain>
    </source>
</reference>
<dbReference type="GO" id="GO:0032259">
    <property type="term" value="P:methylation"/>
    <property type="evidence" value="ECO:0007669"/>
    <property type="project" value="UniProtKB-KW"/>
</dbReference>
<dbReference type="OrthoDB" id="407325at2759"/>
<dbReference type="PANTHER" id="PTHR14614">
    <property type="entry name" value="HEPATOCELLULAR CARCINOMA-ASSOCIATED ANTIGEN"/>
    <property type="match status" value="1"/>
</dbReference>
<dbReference type="Pfam" id="PF10294">
    <property type="entry name" value="Methyltransf_16"/>
    <property type="match status" value="1"/>
</dbReference>
<keyword evidence="2" id="KW-1185">Reference proteome</keyword>
<dbReference type="GO" id="GO:0008168">
    <property type="term" value="F:methyltransferase activity"/>
    <property type="evidence" value="ECO:0007669"/>
    <property type="project" value="UniProtKB-KW"/>
</dbReference>
<proteinExistence type="predicted"/>
<dbReference type="AlphaFoldDB" id="A0A1Y1X744"/>
<dbReference type="STRING" id="1754192.A0A1Y1X744"/>
<evidence type="ECO:0000313" key="1">
    <source>
        <dbReference type="EMBL" id="ORX81589.1"/>
    </source>
</evidence>
<dbReference type="SUPFAM" id="SSF53335">
    <property type="entry name" value="S-adenosyl-L-methionine-dependent methyltransferases"/>
    <property type="match status" value="1"/>
</dbReference>
<name>A0A1Y1X744_9FUNG</name>
<dbReference type="InterPro" id="IPR019410">
    <property type="entry name" value="Methyltransf_16"/>
</dbReference>
<sequence>MGEIVPWVYKNIYSNQKYLESRDYLINNHLLKIKQNLDNEININQNTGNLVWDGAYILSKYLYRLRLKNKKCIELGCGTGLVGITAWTYGADITLTDIEEVIPLVKENVSVNVDKVLSDKTSDNNLELSKDNIRIKTLNWGSENCKDLDKYDIVFGSEILYYSKSHKALIETLQQICNENTLCVFIYKTRNLGEEHFFELAKNEGFTIEFIDNKKLVSEFQESEYHLFYMKKKGF</sequence>
<evidence type="ECO:0000313" key="2">
    <source>
        <dbReference type="Proteomes" id="UP000193944"/>
    </source>
</evidence>
<dbReference type="InterPro" id="IPR029063">
    <property type="entry name" value="SAM-dependent_MTases_sf"/>
</dbReference>
<gene>
    <name evidence="1" type="ORF">BCR32DRAFT_268183</name>
</gene>
<organism evidence="1 2">
    <name type="scientific">Anaeromyces robustus</name>
    <dbReference type="NCBI Taxonomy" id="1754192"/>
    <lineage>
        <taxon>Eukaryota</taxon>
        <taxon>Fungi</taxon>
        <taxon>Fungi incertae sedis</taxon>
        <taxon>Chytridiomycota</taxon>
        <taxon>Chytridiomycota incertae sedis</taxon>
        <taxon>Neocallimastigomycetes</taxon>
        <taxon>Neocallimastigales</taxon>
        <taxon>Neocallimastigaceae</taxon>
        <taxon>Anaeromyces</taxon>
    </lineage>
</organism>
<accession>A0A1Y1X744</accession>
<keyword evidence="1" id="KW-0489">Methyltransferase</keyword>
<comment type="caution">
    <text evidence="1">The sequence shown here is derived from an EMBL/GenBank/DDBJ whole genome shotgun (WGS) entry which is preliminary data.</text>
</comment>
<dbReference type="Proteomes" id="UP000193944">
    <property type="component" value="Unassembled WGS sequence"/>
</dbReference>
<dbReference type="Gene3D" id="3.40.50.150">
    <property type="entry name" value="Vaccinia Virus protein VP39"/>
    <property type="match status" value="1"/>
</dbReference>
<keyword evidence="1" id="KW-0808">Transferase</keyword>
<dbReference type="EMBL" id="MCFG01000115">
    <property type="protein sequence ID" value="ORX81589.1"/>
    <property type="molecule type" value="Genomic_DNA"/>
</dbReference>
<protein>
    <submittedName>
        <fullName evidence="1">S-adenosyl-L-methionine-dependent methyltransferase</fullName>
    </submittedName>
</protein>
<reference evidence="1 2" key="1">
    <citation type="submission" date="2016-08" db="EMBL/GenBank/DDBJ databases">
        <title>A Parts List for Fungal Cellulosomes Revealed by Comparative Genomics.</title>
        <authorList>
            <consortium name="DOE Joint Genome Institute"/>
            <person name="Haitjema C.H."/>
            <person name="Gilmore S.P."/>
            <person name="Henske J.K."/>
            <person name="Solomon K.V."/>
            <person name="De Groot R."/>
            <person name="Kuo A."/>
            <person name="Mondo S.J."/>
            <person name="Salamov A.A."/>
            <person name="Labutti K."/>
            <person name="Zhao Z."/>
            <person name="Chiniquy J."/>
            <person name="Barry K."/>
            <person name="Brewer H.M."/>
            <person name="Purvine S.O."/>
            <person name="Wright A.T."/>
            <person name="Boxma B."/>
            <person name="Van Alen T."/>
            <person name="Hackstein J.H."/>
            <person name="Baker S.E."/>
            <person name="Grigoriev I.V."/>
            <person name="O'Malley M.A."/>
        </authorList>
    </citation>
    <scope>NUCLEOTIDE SEQUENCE [LARGE SCALE GENOMIC DNA]</scope>
    <source>
        <strain evidence="1 2">S4</strain>
    </source>
</reference>